<evidence type="ECO:0000259" key="5">
    <source>
        <dbReference type="PROSITE" id="PS50931"/>
    </source>
</evidence>
<dbReference type="SUPFAM" id="SSF46785">
    <property type="entry name" value="Winged helix' DNA-binding domain"/>
    <property type="match status" value="1"/>
</dbReference>
<comment type="caution">
    <text evidence="6">The sequence shown here is derived from an EMBL/GenBank/DDBJ whole genome shotgun (WGS) entry which is preliminary data.</text>
</comment>
<dbReference type="FunFam" id="1.10.10.10:FF:000001">
    <property type="entry name" value="LysR family transcriptional regulator"/>
    <property type="match status" value="1"/>
</dbReference>
<dbReference type="GO" id="GO:0006351">
    <property type="term" value="P:DNA-templated transcription"/>
    <property type="evidence" value="ECO:0007669"/>
    <property type="project" value="TreeGrafter"/>
</dbReference>
<evidence type="ECO:0000313" key="7">
    <source>
        <dbReference type="Proteomes" id="UP000254720"/>
    </source>
</evidence>
<sequence length="287" mass="32975">MSKFDRIAIFLSVVEENGFAAAARKRGLSTAAVSRQITTLESELGTQLLHRTTRHVSLTEVGEKYYQQCKKALYELRDAEMAITESKNEATGLLSVMANRYFAITHLLPTLPEFMRLNPLLRIHFQLAERFPNLEQEGIDILFGVSIEGAPDLVRRRITTTRYVLCASPAYLKKHGTPETPFDLTKHRYITHSIRNPNDVITFKDNLEVHVNPILLLNDSYAMRECAIGAMGIINLHDYMVADALANGKLVEILSDFQEQQKNIYLYYRKSRYLQPKIRKFIDFYVK</sequence>
<dbReference type="GO" id="GO:0043565">
    <property type="term" value="F:sequence-specific DNA binding"/>
    <property type="evidence" value="ECO:0007669"/>
    <property type="project" value="TreeGrafter"/>
</dbReference>
<protein>
    <submittedName>
        <fullName evidence="6">LysR family transcriptional regulator</fullName>
    </submittedName>
</protein>
<organism evidence="6 7">
    <name type="scientific">Aquicella lusitana</name>
    <dbReference type="NCBI Taxonomy" id="254246"/>
    <lineage>
        <taxon>Bacteria</taxon>
        <taxon>Pseudomonadati</taxon>
        <taxon>Pseudomonadota</taxon>
        <taxon>Gammaproteobacteria</taxon>
        <taxon>Legionellales</taxon>
        <taxon>Coxiellaceae</taxon>
        <taxon>Aquicella</taxon>
    </lineage>
</organism>
<gene>
    <name evidence="6" type="ORF">C8D86_106106</name>
</gene>
<dbReference type="EMBL" id="QQAX01000006">
    <property type="protein sequence ID" value="RDI46098.1"/>
    <property type="molecule type" value="Genomic_DNA"/>
</dbReference>
<evidence type="ECO:0000256" key="3">
    <source>
        <dbReference type="ARBA" id="ARBA00023125"/>
    </source>
</evidence>
<dbReference type="InterPro" id="IPR036390">
    <property type="entry name" value="WH_DNA-bd_sf"/>
</dbReference>
<dbReference type="RefSeq" id="WP_114833994.1">
    <property type="nucleotide sequence ID" value="NZ_LR699114.1"/>
</dbReference>
<dbReference type="InterPro" id="IPR005119">
    <property type="entry name" value="LysR_subst-bd"/>
</dbReference>
<keyword evidence="7" id="KW-1185">Reference proteome</keyword>
<dbReference type="InterPro" id="IPR000847">
    <property type="entry name" value="LysR_HTH_N"/>
</dbReference>
<evidence type="ECO:0000256" key="1">
    <source>
        <dbReference type="ARBA" id="ARBA00009437"/>
    </source>
</evidence>
<comment type="similarity">
    <text evidence="1">Belongs to the LysR transcriptional regulatory family.</text>
</comment>
<dbReference type="Proteomes" id="UP000254720">
    <property type="component" value="Unassembled WGS sequence"/>
</dbReference>
<dbReference type="AlphaFoldDB" id="A0A370GQV0"/>
<accession>A0A370GQV0</accession>
<evidence type="ECO:0000256" key="2">
    <source>
        <dbReference type="ARBA" id="ARBA00023015"/>
    </source>
</evidence>
<dbReference type="PANTHER" id="PTHR30537:SF5">
    <property type="entry name" value="HTH-TYPE TRANSCRIPTIONAL ACTIVATOR TTDR-RELATED"/>
    <property type="match status" value="1"/>
</dbReference>
<dbReference type="Gene3D" id="3.40.190.290">
    <property type="match status" value="1"/>
</dbReference>
<reference evidence="6 7" key="1">
    <citation type="submission" date="2018-07" db="EMBL/GenBank/DDBJ databases">
        <title>Genomic Encyclopedia of Type Strains, Phase IV (KMG-IV): sequencing the most valuable type-strain genomes for metagenomic binning, comparative biology and taxonomic classification.</title>
        <authorList>
            <person name="Goeker M."/>
        </authorList>
    </citation>
    <scope>NUCLEOTIDE SEQUENCE [LARGE SCALE GENOMIC DNA]</scope>
    <source>
        <strain evidence="6 7">DSM 16500</strain>
    </source>
</reference>
<dbReference type="Gene3D" id="1.10.10.10">
    <property type="entry name" value="Winged helix-like DNA-binding domain superfamily/Winged helix DNA-binding domain"/>
    <property type="match status" value="1"/>
</dbReference>
<evidence type="ECO:0000313" key="6">
    <source>
        <dbReference type="EMBL" id="RDI46098.1"/>
    </source>
</evidence>
<dbReference type="GO" id="GO:0003700">
    <property type="term" value="F:DNA-binding transcription factor activity"/>
    <property type="evidence" value="ECO:0007669"/>
    <property type="project" value="InterPro"/>
</dbReference>
<feature type="domain" description="HTH lysR-type" evidence="5">
    <location>
        <begin position="1"/>
        <end position="59"/>
    </location>
</feature>
<dbReference type="PANTHER" id="PTHR30537">
    <property type="entry name" value="HTH-TYPE TRANSCRIPTIONAL REGULATOR"/>
    <property type="match status" value="1"/>
</dbReference>
<dbReference type="SUPFAM" id="SSF53850">
    <property type="entry name" value="Periplasmic binding protein-like II"/>
    <property type="match status" value="1"/>
</dbReference>
<keyword evidence="2" id="KW-0805">Transcription regulation</keyword>
<proteinExistence type="inferred from homology"/>
<name>A0A370GQV0_9COXI</name>
<keyword evidence="3" id="KW-0238">DNA-binding</keyword>
<dbReference type="InterPro" id="IPR036388">
    <property type="entry name" value="WH-like_DNA-bd_sf"/>
</dbReference>
<keyword evidence="4" id="KW-0804">Transcription</keyword>
<evidence type="ECO:0000256" key="4">
    <source>
        <dbReference type="ARBA" id="ARBA00023163"/>
    </source>
</evidence>
<dbReference type="InterPro" id="IPR058163">
    <property type="entry name" value="LysR-type_TF_proteobact-type"/>
</dbReference>
<dbReference type="Pfam" id="PF03466">
    <property type="entry name" value="LysR_substrate"/>
    <property type="match status" value="1"/>
</dbReference>
<dbReference type="CDD" id="cd08422">
    <property type="entry name" value="PBP2_CrgA_like"/>
    <property type="match status" value="1"/>
</dbReference>
<dbReference type="Pfam" id="PF00126">
    <property type="entry name" value="HTH_1"/>
    <property type="match status" value="1"/>
</dbReference>
<dbReference type="OrthoDB" id="9810065at2"/>
<dbReference type="PROSITE" id="PS50931">
    <property type="entry name" value="HTH_LYSR"/>
    <property type="match status" value="1"/>
</dbReference>